<dbReference type="InterPro" id="IPR006073">
    <property type="entry name" value="GTP-bd"/>
</dbReference>
<dbReference type="GO" id="GO:0000028">
    <property type="term" value="P:ribosomal small subunit assembly"/>
    <property type="evidence" value="ECO:0007669"/>
    <property type="project" value="TreeGrafter"/>
</dbReference>
<proteinExistence type="predicted"/>
<dbReference type="PANTHER" id="PTHR42698">
    <property type="entry name" value="GTPASE ERA"/>
    <property type="match status" value="1"/>
</dbReference>
<dbReference type="Gene3D" id="3.40.50.300">
    <property type="entry name" value="P-loop containing nucleotide triphosphate hydrolases"/>
    <property type="match status" value="1"/>
</dbReference>
<dbReference type="EMBL" id="VFOQ01000001">
    <property type="protein sequence ID" value="TQL59617.1"/>
    <property type="molecule type" value="Genomic_DNA"/>
</dbReference>
<keyword evidence="1" id="KW-0812">Transmembrane</keyword>
<dbReference type="Proteomes" id="UP000319514">
    <property type="component" value="Unassembled WGS sequence"/>
</dbReference>
<accession>A0A542ZGX4</accession>
<dbReference type="GO" id="GO:0043024">
    <property type="term" value="F:ribosomal small subunit binding"/>
    <property type="evidence" value="ECO:0007669"/>
    <property type="project" value="TreeGrafter"/>
</dbReference>
<reference evidence="3 4" key="1">
    <citation type="submission" date="2019-06" db="EMBL/GenBank/DDBJ databases">
        <title>Sequencing the genomes of 1000 actinobacteria strains.</title>
        <authorList>
            <person name="Klenk H.-P."/>
        </authorList>
    </citation>
    <scope>NUCLEOTIDE SEQUENCE [LARGE SCALE GENOMIC DNA]</scope>
    <source>
        <strain evidence="3 4">DSM 18082</strain>
    </source>
</reference>
<feature type="transmembrane region" description="Helical" evidence="1">
    <location>
        <begin position="482"/>
        <end position="503"/>
    </location>
</feature>
<feature type="transmembrane region" description="Helical" evidence="1">
    <location>
        <begin position="437"/>
        <end position="462"/>
    </location>
</feature>
<keyword evidence="4" id="KW-1185">Reference proteome</keyword>
<dbReference type="Pfam" id="PF01926">
    <property type="entry name" value="MMR_HSR1"/>
    <property type="match status" value="1"/>
</dbReference>
<evidence type="ECO:0000256" key="1">
    <source>
        <dbReference type="SAM" id="Phobius"/>
    </source>
</evidence>
<feature type="domain" description="G" evidence="2">
    <location>
        <begin position="66"/>
        <end position="204"/>
    </location>
</feature>
<keyword evidence="1" id="KW-1133">Transmembrane helix</keyword>
<dbReference type="RefSeq" id="WP_246092051.1">
    <property type="nucleotide sequence ID" value="NZ_BAAAKX010000004.1"/>
</dbReference>
<keyword evidence="1" id="KW-0472">Membrane</keyword>
<dbReference type="InterPro" id="IPR027417">
    <property type="entry name" value="P-loop_NTPase"/>
</dbReference>
<dbReference type="AlphaFoldDB" id="A0A542ZGX4"/>
<name>A0A542ZGX4_9MICO</name>
<sequence length="559" mass="59258">MSILKLGSRPNTTAPAVGDLGAQAVALRAALEAGGTRFDPADRRIAKSIVNKVDERTAITGGHTVVALAGATGSGKSSLFNVLVNGDVADVGTRRPTTSLPTAGVWGAEPATRLLDWLGVGRRHAVEGHDAGEDAEVLEGLVLLDLPDFDSTNAEHRAEADRVLDLADVFVWVTDPQKYADARLHDEYIRTLASHAAVTLVVFNQADRLSPEYLAACRADLTRLVHEDGATGAEVIVTSAHTGQGIRDLRRELGEAVSRRTAAQQRLAGDLRYAAGRLRDAVADTEPSLEGAADGPLVEALIRAAGVPTILAAVERDYRREAWARTGWPFTRWVRAFRPDPLTRLRLQPEKSDTAVPGITAADVRAVLGRSSLPPATPAARAAVDLATRDLVDQAAEGLPQPWADAVADAAQEQRPELTDALDQAVLQTPLRASKPLWWAVTGIAQMVLAAAAVAGAVWLGVLSVMGWLRLPAVPTPYVGPVPLPTVLLIAGLVLGFLLGFGCRSAAQVGARRRKELVAGRLEEAVTEVADTHIVAPLEAVLAEHRRTRELLEEAGAAA</sequence>
<protein>
    <submittedName>
        <fullName evidence="3">50S ribosome-binding GTPase</fullName>
    </submittedName>
</protein>
<dbReference type="SUPFAM" id="SSF52540">
    <property type="entry name" value="P-loop containing nucleoside triphosphate hydrolases"/>
    <property type="match status" value="1"/>
</dbReference>
<dbReference type="GO" id="GO:0019843">
    <property type="term" value="F:rRNA binding"/>
    <property type="evidence" value="ECO:0007669"/>
    <property type="project" value="TreeGrafter"/>
</dbReference>
<comment type="caution">
    <text evidence="3">The sequence shown here is derived from an EMBL/GenBank/DDBJ whole genome shotgun (WGS) entry which is preliminary data.</text>
</comment>
<dbReference type="GO" id="GO:0005829">
    <property type="term" value="C:cytosol"/>
    <property type="evidence" value="ECO:0007669"/>
    <property type="project" value="TreeGrafter"/>
</dbReference>
<evidence type="ECO:0000313" key="3">
    <source>
        <dbReference type="EMBL" id="TQL59617.1"/>
    </source>
</evidence>
<gene>
    <name evidence="3" type="ORF">FB474_0979</name>
</gene>
<organism evidence="3 4">
    <name type="scientific">Oryzihumus leptocrescens</name>
    <dbReference type="NCBI Taxonomy" id="297536"/>
    <lineage>
        <taxon>Bacteria</taxon>
        <taxon>Bacillati</taxon>
        <taxon>Actinomycetota</taxon>
        <taxon>Actinomycetes</taxon>
        <taxon>Micrococcales</taxon>
        <taxon>Intrasporangiaceae</taxon>
        <taxon>Oryzihumus</taxon>
    </lineage>
</organism>
<evidence type="ECO:0000313" key="4">
    <source>
        <dbReference type="Proteomes" id="UP000319514"/>
    </source>
</evidence>
<dbReference type="PANTHER" id="PTHR42698:SF1">
    <property type="entry name" value="GTPASE ERA, MITOCHONDRIAL"/>
    <property type="match status" value="1"/>
</dbReference>
<dbReference type="GO" id="GO:0005525">
    <property type="term" value="F:GTP binding"/>
    <property type="evidence" value="ECO:0007669"/>
    <property type="project" value="InterPro"/>
</dbReference>
<evidence type="ECO:0000259" key="2">
    <source>
        <dbReference type="Pfam" id="PF01926"/>
    </source>
</evidence>
<dbReference type="InterPro" id="IPR005662">
    <property type="entry name" value="GTPase_Era-like"/>
</dbReference>